<name>A0A5C3NBS1_9AGAM</name>
<keyword evidence="3" id="KW-1185">Reference proteome</keyword>
<feature type="region of interest" description="Disordered" evidence="1">
    <location>
        <begin position="1"/>
        <end position="30"/>
    </location>
</feature>
<feature type="compositionally biased region" description="Polar residues" evidence="1">
    <location>
        <begin position="9"/>
        <end position="20"/>
    </location>
</feature>
<proteinExistence type="predicted"/>
<dbReference type="AlphaFoldDB" id="A0A5C3NBS1"/>
<evidence type="ECO:0000256" key="1">
    <source>
        <dbReference type="SAM" id="MobiDB-lite"/>
    </source>
</evidence>
<evidence type="ECO:0000313" key="2">
    <source>
        <dbReference type="EMBL" id="TFK51311.1"/>
    </source>
</evidence>
<evidence type="ECO:0000313" key="3">
    <source>
        <dbReference type="Proteomes" id="UP000305948"/>
    </source>
</evidence>
<reference evidence="2 3" key="1">
    <citation type="journal article" date="2019" name="Nat. Ecol. Evol.">
        <title>Megaphylogeny resolves global patterns of mushroom evolution.</title>
        <authorList>
            <person name="Varga T."/>
            <person name="Krizsan K."/>
            <person name="Foldi C."/>
            <person name="Dima B."/>
            <person name="Sanchez-Garcia M."/>
            <person name="Sanchez-Ramirez S."/>
            <person name="Szollosi G.J."/>
            <person name="Szarkandi J.G."/>
            <person name="Papp V."/>
            <person name="Albert L."/>
            <person name="Andreopoulos W."/>
            <person name="Angelini C."/>
            <person name="Antonin V."/>
            <person name="Barry K.W."/>
            <person name="Bougher N.L."/>
            <person name="Buchanan P."/>
            <person name="Buyck B."/>
            <person name="Bense V."/>
            <person name="Catcheside P."/>
            <person name="Chovatia M."/>
            <person name="Cooper J."/>
            <person name="Damon W."/>
            <person name="Desjardin D."/>
            <person name="Finy P."/>
            <person name="Geml J."/>
            <person name="Haridas S."/>
            <person name="Hughes K."/>
            <person name="Justo A."/>
            <person name="Karasinski D."/>
            <person name="Kautmanova I."/>
            <person name="Kiss B."/>
            <person name="Kocsube S."/>
            <person name="Kotiranta H."/>
            <person name="LaButti K.M."/>
            <person name="Lechner B.E."/>
            <person name="Liimatainen K."/>
            <person name="Lipzen A."/>
            <person name="Lukacs Z."/>
            <person name="Mihaltcheva S."/>
            <person name="Morgado L.N."/>
            <person name="Niskanen T."/>
            <person name="Noordeloos M.E."/>
            <person name="Ohm R.A."/>
            <person name="Ortiz-Santana B."/>
            <person name="Ovrebo C."/>
            <person name="Racz N."/>
            <person name="Riley R."/>
            <person name="Savchenko A."/>
            <person name="Shiryaev A."/>
            <person name="Soop K."/>
            <person name="Spirin V."/>
            <person name="Szebenyi C."/>
            <person name="Tomsovsky M."/>
            <person name="Tulloss R.E."/>
            <person name="Uehling J."/>
            <person name="Grigoriev I.V."/>
            <person name="Vagvolgyi C."/>
            <person name="Papp T."/>
            <person name="Martin F.M."/>
            <person name="Miettinen O."/>
            <person name="Hibbett D.S."/>
            <person name="Nagy L.G."/>
        </authorList>
    </citation>
    <scope>NUCLEOTIDE SEQUENCE [LARGE SCALE GENOMIC DNA]</scope>
    <source>
        <strain evidence="2 3">OMC1185</strain>
    </source>
</reference>
<dbReference type="EMBL" id="ML213511">
    <property type="protein sequence ID" value="TFK51311.1"/>
    <property type="molecule type" value="Genomic_DNA"/>
</dbReference>
<dbReference type="Proteomes" id="UP000305948">
    <property type="component" value="Unassembled WGS sequence"/>
</dbReference>
<organism evidence="2 3">
    <name type="scientific">Heliocybe sulcata</name>
    <dbReference type="NCBI Taxonomy" id="5364"/>
    <lineage>
        <taxon>Eukaryota</taxon>
        <taxon>Fungi</taxon>
        <taxon>Dikarya</taxon>
        <taxon>Basidiomycota</taxon>
        <taxon>Agaricomycotina</taxon>
        <taxon>Agaricomycetes</taxon>
        <taxon>Gloeophyllales</taxon>
        <taxon>Gloeophyllaceae</taxon>
        <taxon>Heliocybe</taxon>
    </lineage>
</organism>
<gene>
    <name evidence="2" type="ORF">OE88DRAFT_1531700</name>
</gene>
<protein>
    <submittedName>
        <fullName evidence="2">Uncharacterized protein</fullName>
    </submittedName>
</protein>
<accession>A0A5C3NBS1</accession>
<sequence>MYLPRQNRGECSSATGFLSNHHSDTPRLESTQSGALCGLRIGLSYRFSDNYRQGVAESGGKGTHRLLLEAQYWLISGTCRPSKLGMGSGPGWIRSVFYSRPLTSVPGYPKYWLGSRQCEDSDCHPANHRPTLWRSPNSCTLAVAQLLNLSIRLVKRGIFPHL</sequence>